<dbReference type="AlphaFoldDB" id="A0A5E7W546"/>
<evidence type="ECO:0000256" key="1">
    <source>
        <dbReference type="SAM" id="Phobius"/>
    </source>
</evidence>
<gene>
    <name evidence="2" type="ORF">PS943_01474</name>
</gene>
<sequence length="38" mass="4270">MRCRQGIGGAEFGLLLSLAQVLGLPLPVYWPFSHLSRW</sequence>
<dbReference type="Proteomes" id="UP000325645">
    <property type="component" value="Unassembled WGS sequence"/>
</dbReference>
<protein>
    <submittedName>
        <fullName evidence="2">Uncharacterized protein</fullName>
    </submittedName>
</protein>
<name>A0A5E7W546_PSEFL</name>
<evidence type="ECO:0000313" key="3">
    <source>
        <dbReference type="Proteomes" id="UP000325645"/>
    </source>
</evidence>
<proteinExistence type="predicted"/>
<organism evidence="2 3">
    <name type="scientific">Pseudomonas fluorescens</name>
    <dbReference type="NCBI Taxonomy" id="294"/>
    <lineage>
        <taxon>Bacteria</taxon>
        <taxon>Pseudomonadati</taxon>
        <taxon>Pseudomonadota</taxon>
        <taxon>Gammaproteobacteria</taxon>
        <taxon>Pseudomonadales</taxon>
        <taxon>Pseudomonadaceae</taxon>
        <taxon>Pseudomonas</taxon>
    </lineage>
</organism>
<accession>A0A5E7W546</accession>
<feature type="transmembrane region" description="Helical" evidence="1">
    <location>
        <begin position="12"/>
        <end position="32"/>
    </location>
</feature>
<keyword evidence="1" id="KW-0812">Transmembrane</keyword>
<evidence type="ECO:0000313" key="2">
    <source>
        <dbReference type="EMBL" id="VVQ29745.1"/>
    </source>
</evidence>
<dbReference type="EMBL" id="CABVJH010000002">
    <property type="protein sequence ID" value="VVQ29745.1"/>
    <property type="molecule type" value="Genomic_DNA"/>
</dbReference>
<keyword evidence="1" id="KW-0472">Membrane</keyword>
<reference evidence="2 3" key="1">
    <citation type="submission" date="2019-09" db="EMBL/GenBank/DDBJ databases">
        <authorList>
            <person name="Chandra G."/>
            <person name="Truman W A."/>
        </authorList>
    </citation>
    <scope>NUCLEOTIDE SEQUENCE [LARGE SCALE GENOMIC DNA]</scope>
    <source>
        <strain evidence="2">PS943</strain>
    </source>
</reference>
<keyword evidence="1" id="KW-1133">Transmembrane helix</keyword>